<protein>
    <recommendedName>
        <fullName evidence="3">Toxin-antitoxin system, antitoxin component, AbrB domain protein</fullName>
    </recommendedName>
</protein>
<gene>
    <name evidence="1" type="ORF">HMPREF3206_00954</name>
</gene>
<comment type="caution">
    <text evidence="1">The sequence shown here is derived from an EMBL/GenBank/DDBJ whole genome shotgun (WGS) entry which is preliminary data.</text>
</comment>
<organism evidence="1 2">
    <name type="scientific">Fusobacterium equinum</name>
    <dbReference type="NCBI Taxonomy" id="134605"/>
    <lineage>
        <taxon>Bacteria</taxon>
        <taxon>Fusobacteriati</taxon>
        <taxon>Fusobacteriota</taxon>
        <taxon>Fusobacteriia</taxon>
        <taxon>Fusobacteriales</taxon>
        <taxon>Fusobacteriaceae</taxon>
        <taxon>Fusobacterium</taxon>
    </lineage>
</organism>
<evidence type="ECO:0008006" key="3">
    <source>
        <dbReference type="Google" id="ProtNLM"/>
    </source>
</evidence>
<dbReference type="RefSeq" id="WP_005963561.1">
    <property type="nucleotide sequence ID" value="NZ_KQ956534.1"/>
</dbReference>
<evidence type="ECO:0000313" key="2">
    <source>
        <dbReference type="Proteomes" id="UP000070617"/>
    </source>
</evidence>
<accession>A0A133NE13</accession>
<proteinExistence type="predicted"/>
<sequence>MEERKLKIRFGKSGNGGVNPTMSIPKKWVDSMGIAKENNEVIVVFDEETKTIKITK</sequence>
<reference evidence="2" key="1">
    <citation type="submission" date="2016-01" db="EMBL/GenBank/DDBJ databases">
        <authorList>
            <person name="Mitreva M."/>
            <person name="Pepin K.H."/>
            <person name="Mihindukulasuriya K.A."/>
            <person name="Fulton R."/>
            <person name="Fronick C."/>
            <person name="O'Laughlin M."/>
            <person name="Miner T."/>
            <person name="Herter B."/>
            <person name="Rosa B.A."/>
            <person name="Cordes M."/>
            <person name="Tomlinson C."/>
            <person name="Wollam A."/>
            <person name="Palsikar V.B."/>
            <person name="Mardis E.R."/>
            <person name="Wilson R.K."/>
        </authorList>
    </citation>
    <scope>NUCLEOTIDE SEQUENCE [LARGE SCALE GENOMIC DNA]</scope>
    <source>
        <strain evidence="2">CMW8396</strain>
    </source>
</reference>
<keyword evidence="2" id="KW-1185">Reference proteome</keyword>
<dbReference type="PATRIC" id="fig|134605.3.peg.949"/>
<dbReference type="Proteomes" id="UP000070617">
    <property type="component" value="Unassembled WGS sequence"/>
</dbReference>
<name>A0A133NE13_9FUSO</name>
<dbReference type="AlphaFoldDB" id="A0A133NE13"/>
<evidence type="ECO:0000313" key="1">
    <source>
        <dbReference type="EMBL" id="KXA14531.1"/>
    </source>
</evidence>
<dbReference type="EMBL" id="LRPX01000041">
    <property type="protein sequence ID" value="KXA14531.1"/>
    <property type="molecule type" value="Genomic_DNA"/>
</dbReference>
<dbReference type="GeneID" id="75074924"/>